<keyword evidence="4" id="KW-0804">Transcription</keyword>
<dbReference type="SUPFAM" id="SSF57701">
    <property type="entry name" value="Zn2/Cys6 DNA-binding domain"/>
    <property type="match status" value="1"/>
</dbReference>
<keyword evidence="5" id="KW-0539">Nucleus</keyword>
<comment type="subcellular location">
    <subcellularLocation>
        <location evidence="1">Nucleus</location>
    </subcellularLocation>
</comment>
<feature type="domain" description="Zn(2)-C6 fungal-type" evidence="7">
    <location>
        <begin position="10"/>
        <end position="38"/>
    </location>
</feature>
<dbReference type="GO" id="GO:0045944">
    <property type="term" value="P:positive regulation of transcription by RNA polymerase II"/>
    <property type="evidence" value="ECO:0007669"/>
    <property type="project" value="TreeGrafter"/>
</dbReference>
<dbReference type="Gene3D" id="4.10.240.10">
    <property type="entry name" value="Zn(2)-C6 fungal-type DNA-binding domain"/>
    <property type="match status" value="1"/>
</dbReference>
<comment type="caution">
    <text evidence="8">The sequence shown here is derived from an EMBL/GenBank/DDBJ whole genome shotgun (WGS) entry which is preliminary data.</text>
</comment>
<dbReference type="Pfam" id="PF11951">
    <property type="entry name" value="Fungal_trans_2"/>
    <property type="match status" value="1"/>
</dbReference>
<dbReference type="HOGENOM" id="CLU_019313_1_0_1"/>
<feature type="region of interest" description="Disordered" evidence="6">
    <location>
        <begin position="66"/>
        <end position="132"/>
    </location>
</feature>
<dbReference type="eggNOG" id="ENOG502SNKF">
    <property type="taxonomic scope" value="Eukaryota"/>
</dbReference>
<reference key="1">
    <citation type="journal article" date="2014" name="PLoS Genet.">
        <title>Signature Gene Expression Reveals Novel Clues to the Molecular Mechanisms of Dimorphic Transition in Penicillium marneffei.</title>
        <authorList>
            <person name="Yang E."/>
            <person name="Wang G."/>
            <person name="Cai J."/>
            <person name="Woo P.C."/>
            <person name="Lau S.K."/>
            <person name="Yuen K.-Y."/>
            <person name="Chow W.-N."/>
            <person name="Lin X."/>
        </authorList>
    </citation>
    <scope>NUCLEOTIDE SEQUENCE [LARGE SCALE GENOMIC DNA]</scope>
    <source>
        <strain>PM1</strain>
    </source>
</reference>
<dbReference type="GO" id="GO:0008270">
    <property type="term" value="F:zinc ion binding"/>
    <property type="evidence" value="ECO:0007669"/>
    <property type="project" value="InterPro"/>
</dbReference>
<dbReference type="SMART" id="SM00066">
    <property type="entry name" value="GAL4"/>
    <property type="match status" value="1"/>
</dbReference>
<reference evidence="8" key="2">
    <citation type="journal article" date="2014" name="PLoS Genet.">
        <title>Signature gene expression reveals novel clues to the molecular mechanisms of dimorphic transition in Penicillium marneffei.</title>
        <authorList>
            <person name="Yang E."/>
            <person name="Wang G."/>
            <person name="Cai J."/>
            <person name="Woo P.C."/>
            <person name="Lau S.K."/>
            <person name="Yuen K.-Y."/>
            <person name="Chow W.-N."/>
            <person name="Lin X."/>
        </authorList>
    </citation>
    <scope>NUCLEOTIDE SEQUENCE</scope>
    <source>
        <strain evidence="8">PM1</strain>
    </source>
</reference>
<organism evidence="8">
    <name type="scientific">Talaromyces marneffei PM1</name>
    <dbReference type="NCBI Taxonomy" id="1077442"/>
    <lineage>
        <taxon>Eukaryota</taxon>
        <taxon>Fungi</taxon>
        <taxon>Dikarya</taxon>
        <taxon>Ascomycota</taxon>
        <taxon>Pezizomycotina</taxon>
        <taxon>Eurotiomycetes</taxon>
        <taxon>Eurotiomycetidae</taxon>
        <taxon>Eurotiales</taxon>
        <taxon>Trichocomaceae</taxon>
        <taxon>Talaromyces</taxon>
        <taxon>Talaromyces sect. Talaromyces</taxon>
    </lineage>
</organism>
<evidence type="ECO:0000259" key="7">
    <source>
        <dbReference type="PROSITE" id="PS50048"/>
    </source>
</evidence>
<evidence type="ECO:0000256" key="5">
    <source>
        <dbReference type="ARBA" id="ARBA00023242"/>
    </source>
</evidence>
<evidence type="ECO:0000256" key="1">
    <source>
        <dbReference type="ARBA" id="ARBA00004123"/>
    </source>
</evidence>
<evidence type="ECO:0000313" key="8">
    <source>
        <dbReference type="EMBL" id="KFX48851.1"/>
    </source>
</evidence>
<keyword evidence="2" id="KW-0805">Transcription regulation</keyword>
<feature type="compositionally biased region" description="Low complexity" evidence="6">
    <location>
        <begin position="89"/>
        <end position="103"/>
    </location>
</feature>
<sequence>MSRLLRSTKGCWTCRLRRKKCDERHPVCQLCHTLAIPCYGYGPKPDWMDGGDVEKSQIESLKQTVRYTSRQRDRARSQQLRSQNQAIPSSSSQVDSVNSTSNDIVDVASSDSQKEDSPPSEPSFPLLHTTITPQDQTNPMLFMGDLSLSDTRLLMHFVDHVYPLQLPISQTSVIRNDRHWLLPIIMHIRPFYHSVLGLTALHQGLLTSQSTDEERKHRVLRYAQKHHSLCLRDLQVAIQLFGPYRTKGSECPKGGVGVLACVIQLVILEVGQLIPSCHNETDNWQVHLNAAISMVAGVDGVRQRTPISEPDPFATMNYGWDSFEDELYPEHPLLQQQSSMNALIAIAIYLDVVSCVTMGRPPRLLKIVQNITCLSPINQDIRNMFGQEYWVILLIGEIAALPNPIPVLVPFDGTIANSFNSVSDAQIRSALHGWVQENGPSIEQLQCSDEYTLSASTSIRVTTYLYTLAGIIYFHLTTKGVDESSEEVRTCVRSFIKAFGLTRHTSTPQNLIWAIYVTGSVAVGDERTFFQTILSASAPYFSIGPCNRILKKLEDIWEKSVARTPLFRSDLVSPNLLLV</sequence>
<dbReference type="PANTHER" id="PTHR37534:SF26">
    <property type="entry name" value="TRANSCRIPTION FACTOR, PUTATIVE-RELATED"/>
    <property type="match status" value="1"/>
</dbReference>
<name>A0A093VQD6_TALMA</name>
<dbReference type="AlphaFoldDB" id="A0A093VQD6"/>
<keyword evidence="3" id="KW-0238">DNA-binding</keyword>
<dbReference type="CDD" id="cd00067">
    <property type="entry name" value="GAL4"/>
    <property type="match status" value="1"/>
</dbReference>
<proteinExistence type="predicted"/>
<dbReference type="GO" id="GO:0000981">
    <property type="term" value="F:DNA-binding transcription factor activity, RNA polymerase II-specific"/>
    <property type="evidence" value="ECO:0007669"/>
    <property type="project" value="InterPro"/>
</dbReference>
<dbReference type="InterPro" id="IPR036864">
    <property type="entry name" value="Zn2-C6_fun-type_DNA-bd_sf"/>
</dbReference>
<gene>
    <name evidence="8" type="ORF">GQ26_0112260</name>
</gene>
<dbReference type="GO" id="GO:0000976">
    <property type="term" value="F:transcription cis-regulatory region binding"/>
    <property type="evidence" value="ECO:0007669"/>
    <property type="project" value="TreeGrafter"/>
</dbReference>
<feature type="compositionally biased region" description="Polar residues" evidence="6">
    <location>
        <begin position="77"/>
        <end position="88"/>
    </location>
</feature>
<evidence type="ECO:0000256" key="3">
    <source>
        <dbReference type="ARBA" id="ARBA00023125"/>
    </source>
</evidence>
<protein>
    <submittedName>
        <fullName evidence="8">Transcriptional regulatory protein pro-1</fullName>
    </submittedName>
</protein>
<dbReference type="PROSITE" id="PS00463">
    <property type="entry name" value="ZN2_CY6_FUNGAL_1"/>
    <property type="match status" value="1"/>
</dbReference>
<dbReference type="EMBL" id="JPOX01000011">
    <property type="protein sequence ID" value="KFX48851.1"/>
    <property type="molecule type" value="Genomic_DNA"/>
</dbReference>
<accession>A0A093VQD6</accession>
<dbReference type="InterPro" id="IPR001138">
    <property type="entry name" value="Zn2Cys6_DnaBD"/>
</dbReference>
<dbReference type="PANTHER" id="PTHR37534">
    <property type="entry name" value="TRANSCRIPTIONAL ACTIVATOR PROTEIN UGA3"/>
    <property type="match status" value="1"/>
</dbReference>
<dbReference type="PROSITE" id="PS50048">
    <property type="entry name" value="ZN2_CY6_FUNGAL_2"/>
    <property type="match status" value="1"/>
</dbReference>
<evidence type="ECO:0000256" key="6">
    <source>
        <dbReference type="SAM" id="MobiDB-lite"/>
    </source>
</evidence>
<dbReference type="GO" id="GO:0005634">
    <property type="term" value="C:nucleus"/>
    <property type="evidence" value="ECO:0007669"/>
    <property type="project" value="UniProtKB-SubCell"/>
</dbReference>
<evidence type="ECO:0000256" key="4">
    <source>
        <dbReference type="ARBA" id="ARBA00023163"/>
    </source>
</evidence>
<dbReference type="InterPro" id="IPR021858">
    <property type="entry name" value="Fun_TF"/>
</dbReference>
<evidence type="ECO:0000256" key="2">
    <source>
        <dbReference type="ARBA" id="ARBA00023015"/>
    </source>
</evidence>
<dbReference type="Pfam" id="PF00172">
    <property type="entry name" value="Zn_clus"/>
    <property type="match status" value="1"/>
</dbReference>